<feature type="transmembrane region" description="Helical" evidence="8">
    <location>
        <begin position="51"/>
        <end position="74"/>
    </location>
</feature>
<feature type="transmembrane region" description="Helical" evidence="8">
    <location>
        <begin position="116"/>
        <end position="139"/>
    </location>
</feature>
<dbReference type="GO" id="GO:0055085">
    <property type="term" value="P:transmembrane transport"/>
    <property type="evidence" value="ECO:0007669"/>
    <property type="project" value="InterPro"/>
</dbReference>
<feature type="transmembrane region" description="Helical" evidence="8">
    <location>
        <begin position="496"/>
        <end position="514"/>
    </location>
</feature>
<feature type="transmembrane region" description="Helical" evidence="8">
    <location>
        <begin position="214"/>
        <end position="233"/>
    </location>
</feature>
<evidence type="ECO:0000256" key="8">
    <source>
        <dbReference type="RuleBase" id="RU363032"/>
    </source>
</evidence>
<keyword evidence="7 8" id="KW-0472">Membrane</keyword>
<dbReference type="InterPro" id="IPR000515">
    <property type="entry name" value="MetI-like"/>
</dbReference>
<dbReference type="Gene3D" id="1.10.3720.10">
    <property type="entry name" value="MetI-like"/>
    <property type="match status" value="2"/>
</dbReference>
<dbReference type="GO" id="GO:0005886">
    <property type="term" value="C:plasma membrane"/>
    <property type="evidence" value="ECO:0007669"/>
    <property type="project" value="UniProtKB-SubCell"/>
</dbReference>
<feature type="transmembrane region" description="Helical" evidence="8">
    <location>
        <begin position="262"/>
        <end position="282"/>
    </location>
</feature>
<evidence type="ECO:0000256" key="3">
    <source>
        <dbReference type="ARBA" id="ARBA00022475"/>
    </source>
</evidence>
<evidence type="ECO:0000313" key="11">
    <source>
        <dbReference type="Proteomes" id="UP000253934"/>
    </source>
</evidence>
<reference evidence="10" key="1">
    <citation type="submission" date="2018-04" db="EMBL/GenBank/DDBJ databases">
        <title>Draft genome sequence of the Candidatus Spirobacillus cienkowskii, a pathogen of freshwater Daphnia species, reconstructed from hemolymph metagenomic reads.</title>
        <authorList>
            <person name="Bresciani L."/>
            <person name="Lemos L.N."/>
            <person name="Wale N."/>
            <person name="Lin J.Y."/>
            <person name="Fernandes G.R."/>
            <person name="Duffy M.A."/>
            <person name="Rodrigues J.M."/>
        </authorList>
    </citation>
    <scope>NUCLEOTIDE SEQUENCE [LARGE SCALE GENOMIC DNA]</scope>
    <source>
        <strain evidence="10">Binning01</strain>
    </source>
</reference>
<dbReference type="PANTHER" id="PTHR43357">
    <property type="entry name" value="INNER MEMBRANE ABC TRANSPORTER PERMEASE PROTEIN YDCV"/>
    <property type="match status" value="1"/>
</dbReference>
<dbReference type="PANTHER" id="PTHR43357:SF3">
    <property type="entry name" value="FE(3+)-TRANSPORT SYSTEM PERMEASE PROTEIN FBPB 2"/>
    <property type="match status" value="1"/>
</dbReference>
<keyword evidence="6 8" id="KW-1133">Transmembrane helix</keyword>
<accession>A0A369KVP5</accession>
<dbReference type="Pfam" id="PF00528">
    <property type="entry name" value="BPD_transp_1"/>
    <property type="match status" value="1"/>
</dbReference>
<feature type="transmembrane region" description="Helical" evidence="8">
    <location>
        <begin position="340"/>
        <end position="363"/>
    </location>
</feature>
<name>A0A369KVP5_9BACT</name>
<feature type="domain" description="ABC transmembrane type-1" evidence="9">
    <location>
        <begin position="48"/>
        <end position="234"/>
    </location>
</feature>
<evidence type="ECO:0000259" key="9">
    <source>
        <dbReference type="PROSITE" id="PS50928"/>
    </source>
</evidence>
<keyword evidence="11" id="KW-1185">Reference proteome</keyword>
<feature type="transmembrane region" description="Helical" evidence="8">
    <location>
        <begin position="86"/>
        <end position="104"/>
    </location>
</feature>
<comment type="subcellular location">
    <subcellularLocation>
        <location evidence="1">Cell inner membrane</location>
        <topology evidence="1">Multi-pass membrane protein</topology>
    </subcellularLocation>
    <subcellularLocation>
        <location evidence="8">Cell membrane</location>
        <topology evidence="8">Multi-pass membrane protein</topology>
    </subcellularLocation>
</comment>
<comment type="caution">
    <text evidence="10">The sequence shown here is derived from an EMBL/GenBank/DDBJ whole genome shotgun (WGS) entry which is preliminary data.</text>
</comment>
<proteinExistence type="inferred from homology"/>
<feature type="transmembrane region" description="Helical" evidence="8">
    <location>
        <begin position="302"/>
        <end position="328"/>
    </location>
</feature>
<evidence type="ECO:0000256" key="6">
    <source>
        <dbReference type="ARBA" id="ARBA00022989"/>
    </source>
</evidence>
<keyword evidence="5 8" id="KW-0812">Transmembrane</keyword>
<dbReference type="AlphaFoldDB" id="A0A369KVP5"/>
<keyword evidence="3" id="KW-1003">Cell membrane</keyword>
<feature type="transmembrane region" description="Helical" evidence="8">
    <location>
        <begin position="160"/>
        <end position="182"/>
    </location>
</feature>
<keyword evidence="2 8" id="KW-0813">Transport</keyword>
<evidence type="ECO:0000256" key="1">
    <source>
        <dbReference type="ARBA" id="ARBA00004429"/>
    </source>
</evidence>
<dbReference type="PROSITE" id="PS50928">
    <property type="entry name" value="ABC_TM1"/>
    <property type="match status" value="2"/>
</dbReference>
<protein>
    <submittedName>
        <fullName evidence="10">Iron ABC transporter permease</fullName>
    </submittedName>
</protein>
<dbReference type="EMBL" id="QOVW01000027">
    <property type="protein sequence ID" value="RDB36775.1"/>
    <property type="molecule type" value="Genomic_DNA"/>
</dbReference>
<feature type="transmembrane region" description="Helical" evidence="8">
    <location>
        <begin position="439"/>
        <end position="460"/>
    </location>
</feature>
<feature type="transmembrane region" description="Helical" evidence="8">
    <location>
        <begin position="383"/>
        <end position="400"/>
    </location>
</feature>
<evidence type="ECO:0000313" key="10">
    <source>
        <dbReference type="EMBL" id="RDB36775.1"/>
    </source>
</evidence>
<organism evidence="10 11">
    <name type="scientific">Spirobacillus cienkowskii</name>
    <dbReference type="NCBI Taxonomy" id="495820"/>
    <lineage>
        <taxon>Bacteria</taxon>
        <taxon>Pseudomonadati</taxon>
        <taxon>Bdellovibrionota</taxon>
        <taxon>Oligoflexia</taxon>
        <taxon>Silvanigrellales</taxon>
        <taxon>Spirobacillus</taxon>
    </lineage>
</organism>
<dbReference type="SUPFAM" id="SSF161098">
    <property type="entry name" value="MetI-like"/>
    <property type="match status" value="2"/>
</dbReference>
<feature type="transmembrane region" description="Helical" evidence="8">
    <location>
        <begin position="9"/>
        <end position="31"/>
    </location>
</feature>
<keyword evidence="4" id="KW-0997">Cell inner membrane</keyword>
<evidence type="ECO:0000256" key="5">
    <source>
        <dbReference type="ARBA" id="ARBA00022692"/>
    </source>
</evidence>
<dbReference type="InterPro" id="IPR035906">
    <property type="entry name" value="MetI-like_sf"/>
</dbReference>
<feature type="domain" description="ABC transmembrane type-1" evidence="9">
    <location>
        <begin position="303"/>
        <end position="510"/>
    </location>
</feature>
<evidence type="ECO:0000256" key="7">
    <source>
        <dbReference type="ARBA" id="ARBA00023136"/>
    </source>
</evidence>
<evidence type="ECO:0000256" key="2">
    <source>
        <dbReference type="ARBA" id="ARBA00022448"/>
    </source>
</evidence>
<sequence length="522" mass="59622">MKKKLLKIFFIFLIILIQLPLISLIFSTLGFKVDTILHISENLLPKYLSNTLYLFIGVAVVMSIVSLPLAYLVARFQFPFRNYFEWGFLIPLSIPSYIFAYIFYQNKSYFPSLNSTFFASVIFTLSLYPYVYLFCKNAFMSIPKNLEYAAKSLGSTKLSVFFKIQLPIILPSFFSGIILVFMEVLADFGTVDFFSIDTIATGIFRVWSATGDTASASFLSLILFCISLLFLFYDNKLKSKISLLNNTDNQVKLNKLNGISGFLAFLYCFTIFLVSFILPFLYTVYKFYEEGWKHLNKHFLQISAQTFLLAFSSALLCTLISIFITYLIKINSHKDKLFNIGKLNAIGYSLPGSLIAIGIVINLAELDKLLNFIFHDLLNLKDIHIYTLGSYLALNLAYLTRFSAISHNCLSSQLGLINNNLYDASKTLNQKEFSTFRCIYFPLLKRSILASFLITFLDIIKELPAAMILRPFNFDTLAIEAYNLASDERFTEATPSILLIIVTALIPIIGYIFLQRFKKNEF</sequence>
<comment type="similarity">
    <text evidence="8">Belongs to the binding-protein-dependent transport system permease family.</text>
</comment>
<dbReference type="CDD" id="cd06261">
    <property type="entry name" value="TM_PBP2"/>
    <property type="match status" value="2"/>
</dbReference>
<evidence type="ECO:0000256" key="4">
    <source>
        <dbReference type="ARBA" id="ARBA00022519"/>
    </source>
</evidence>
<gene>
    <name evidence="10" type="ORF">DCC88_03340</name>
</gene>
<dbReference type="Proteomes" id="UP000253934">
    <property type="component" value="Unassembled WGS sequence"/>
</dbReference>